<dbReference type="PATRIC" id="fig|1429043.3.peg.5477"/>
<dbReference type="GO" id="GO:0004252">
    <property type="term" value="F:serine-type endopeptidase activity"/>
    <property type="evidence" value="ECO:0007669"/>
    <property type="project" value="UniProtKB-UniRule"/>
</dbReference>
<dbReference type="NCBIfam" id="TIGR00498">
    <property type="entry name" value="lexA"/>
    <property type="match status" value="1"/>
</dbReference>
<dbReference type="FunFam" id="1.10.10.10:FF:000009">
    <property type="entry name" value="LexA repressor"/>
    <property type="match status" value="1"/>
</dbReference>
<dbReference type="Gene3D" id="2.10.109.10">
    <property type="entry name" value="Umud Fragment, subunit A"/>
    <property type="match status" value="1"/>
</dbReference>
<dbReference type="InParanoid" id="A0A0D2HKH9"/>
<feature type="site" description="Cleavage; by autolysis" evidence="12">
    <location>
        <begin position="84"/>
        <end position="85"/>
    </location>
</feature>
<dbReference type="GO" id="GO:0045892">
    <property type="term" value="P:negative regulation of DNA-templated transcription"/>
    <property type="evidence" value="ECO:0007669"/>
    <property type="project" value="UniProtKB-UniRule"/>
</dbReference>
<dbReference type="SUPFAM" id="SSF46785">
    <property type="entry name" value="Winged helix' DNA-binding domain"/>
    <property type="match status" value="1"/>
</dbReference>
<dbReference type="InterPro" id="IPR006197">
    <property type="entry name" value="Peptidase_S24_LexA"/>
</dbReference>
<feature type="domain" description="LexA repressor DNA-binding" evidence="15">
    <location>
        <begin position="3"/>
        <end position="66"/>
    </location>
</feature>
<dbReference type="InterPro" id="IPR015927">
    <property type="entry name" value="Peptidase_S24_S26A/B/C"/>
</dbReference>
<keyword evidence="10 12" id="KW-0234">DNA repair</keyword>
<evidence type="ECO:0000256" key="12">
    <source>
        <dbReference type="HAMAP-Rule" id="MF_00015"/>
    </source>
</evidence>
<dbReference type="AlphaFoldDB" id="A0A0D2HKH9"/>
<keyword evidence="7 12" id="KW-0805">Transcription regulation</keyword>
<dbReference type="FunCoup" id="A0A0D2HKH9">
    <property type="interactions" value="355"/>
</dbReference>
<evidence type="ECO:0000313" key="17">
    <source>
        <dbReference type="Proteomes" id="UP000032233"/>
    </source>
</evidence>
<keyword evidence="4 12" id="KW-0227">DNA damage</keyword>
<dbReference type="EC" id="3.4.21.88" evidence="12"/>
<keyword evidence="11 12" id="KW-0742">SOS response</keyword>
<dbReference type="CDD" id="cd06529">
    <property type="entry name" value="S24_LexA-like"/>
    <property type="match status" value="1"/>
</dbReference>
<evidence type="ECO:0000256" key="7">
    <source>
        <dbReference type="ARBA" id="ARBA00023015"/>
    </source>
</evidence>
<evidence type="ECO:0000256" key="6">
    <source>
        <dbReference type="ARBA" id="ARBA00022813"/>
    </source>
</evidence>
<evidence type="ECO:0000256" key="13">
    <source>
        <dbReference type="RuleBase" id="RU003991"/>
    </source>
</evidence>
<dbReference type="HAMAP" id="MF_00015">
    <property type="entry name" value="LexA"/>
    <property type="match status" value="1"/>
</dbReference>
<keyword evidence="9 12" id="KW-0804">Transcription</keyword>
<dbReference type="GO" id="GO:0006281">
    <property type="term" value="P:DNA repair"/>
    <property type="evidence" value="ECO:0007669"/>
    <property type="project" value="UniProtKB-UniRule"/>
</dbReference>
<dbReference type="InterPro" id="IPR036286">
    <property type="entry name" value="LexA/Signal_pep-like_sf"/>
</dbReference>
<evidence type="ECO:0000256" key="9">
    <source>
        <dbReference type="ARBA" id="ARBA00023163"/>
    </source>
</evidence>
<dbReference type="Gene3D" id="1.10.10.10">
    <property type="entry name" value="Winged helix-like DNA-binding domain superfamily/Winged helix DNA-binding domain"/>
    <property type="match status" value="1"/>
</dbReference>
<feature type="active site" description="For autocatalytic cleavage activity" evidence="12">
    <location>
        <position position="156"/>
    </location>
</feature>
<feature type="DNA-binding region" description="H-T-H motif" evidence="12">
    <location>
        <begin position="29"/>
        <end position="49"/>
    </location>
</feature>
<dbReference type="PANTHER" id="PTHR33516:SF2">
    <property type="entry name" value="LEXA REPRESSOR-RELATED"/>
    <property type="match status" value="1"/>
</dbReference>
<evidence type="ECO:0000259" key="15">
    <source>
        <dbReference type="Pfam" id="PF01726"/>
    </source>
</evidence>
<organism evidence="16 17">
    <name type="scientific">Dethiosulfatarculus sandiegensis</name>
    <dbReference type="NCBI Taxonomy" id="1429043"/>
    <lineage>
        <taxon>Bacteria</taxon>
        <taxon>Pseudomonadati</taxon>
        <taxon>Thermodesulfobacteriota</taxon>
        <taxon>Desulfarculia</taxon>
        <taxon>Desulfarculales</taxon>
        <taxon>Desulfarculaceae</taxon>
        <taxon>Dethiosulfatarculus</taxon>
    </lineage>
</organism>
<comment type="function">
    <text evidence="12">Represses a number of genes involved in the response to DNA damage (SOS response), including recA and lexA. In the presence of single-stranded DNA, RecA interacts with LexA causing an autocatalytic cleavage which disrupts the DNA-binding part of LexA, leading to derepression of the SOS regulon and eventually DNA repair.</text>
</comment>
<evidence type="ECO:0000256" key="8">
    <source>
        <dbReference type="ARBA" id="ARBA00023125"/>
    </source>
</evidence>
<dbReference type="InterPro" id="IPR006200">
    <property type="entry name" value="LexA"/>
</dbReference>
<name>A0A0D2HKH9_9BACT</name>
<evidence type="ECO:0000256" key="11">
    <source>
        <dbReference type="ARBA" id="ARBA00023236"/>
    </source>
</evidence>
<evidence type="ECO:0000256" key="1">
    <source>
        <dbReference type="ARBA" id="ARBA00007484"/>
    </source>
</evidence>
<evidence type="ECO:0000256" key="4">
    <source>
        <dbReference type="ARBA" id="ARBA00022763"/>
    </source>
</evidence>
<proteinExistence type="inferred from homology"/>
<dbReference type="InterPro" id="IPR036388">
    <property type="entry name" value="WH-like_DNA-bd_sf"/>
</dbReference>
<dbReference type="EMBL" id="AZAC01000067">
    <property type="protein sequence ID" value="KIX11143.1"/>
    <property type="molecule type" value="Genomic_DNA"/>
</dbReference>
<dbReference type="InterPro" id="IPR036390">
    <property type="entry name" value="WH_DNA-bd_sf"/>
</dbReference>
<evidence type="ECO:0000256" key="5">
    <source>
        <dbReference type="ARBA" id="ARBA00022801"/>
    </source>
</evidence>
<dbReference type="InterPro" id="IPR039418">
    <property type="entry name" value="LexA-like"/>
</dbReference>
<feature type="active site" description="For autocatalytic cleavage activity" evidence="12">
    <location>
        <position position="119"/>
    </location>
</feature>
<keyword evidence="17" id="KW-1185">Reference proteome</keyword>
<keyword evidence="3 12" id="KW-0235">DNA replication</keyword>
<dbReference type="GO" id="GO:0009432">
    <property type="term" value="P:SOS response"/>
    <property type="evidence" value="ECO:0007669"/>
    <property type="project" value="UniProtKB-UniRule"/>
</dbReference>
<evidence type="ECO:0000256" key="2">
    <source>
        <dbReference type="ARBA" id="ARBA00022491"/>
    </source>
</evidence>
<dbReference type="STRING" id="1429043.X474_25920"/>
<comment type="caution">
    <text evidence="16">The sequence shown here is derived from an EMBL/GenBank/DDBJ whole genome shotgun (WGS) entry which is preliminary data.</text>
</comment>
<evidence type="ECO:0000313" key="16">
    <source>
        <dbReference type="EMBL" id="KIX11143.1"/>
    </source>
</evidence>
<dbReference type="Pfam" id="PF01726">
    <property type="entry name" value="LexA_DNA_bind"/>
    <property type="match status" value="1"/>
</dbReference>
<comment type="subunit">
    <text evidence="12">Homodimer.</text>
</comment>
<dbReference type="GO" id="GO:0006260">
    <property type="term" value="P:DNA replication"/>
    <property type="evidence" value="ECO:0007669"/>
    <property type="project" value="UniProtKB-UniRule"/>
</dbReference>
<dbReference type="SUPFAM" id="SSF51306">
    <property type="entry name" value="LexA/Signal peptidase"/>
    <property type="match status" value="1"/>
</dbReference>
<evidence type="ECO:0000256" key="3">
    <source>
        <dbReference type="ARBA" id="ARBA00022705"/>
    </source>
</evidence>
<sequence length="199" mass="21785">MTKGLTDRQKQVLEFIQEFQAGHGFSPTVREVARNFGFRSPRAAHDHIKALEKKGYLHPASGRPRALGLVKPVNGIPVLGRIAAGQPLLAVEESDEILGLEPSFFGAGRFFALRVKGDSMIEDHIAEGDLVILRAQETANPGEVAAVLLDDEVTLKHIHPHKEGLELRPANQAMQSIIISSEEEPPRILGIMVGLLRKN</sequence>
<gene>
    <name evidence="12" type="primary">lexA</name>
    <name evidence="16" type="ORF">X474_25920</name>
</gene>
<dbReference type="RefSeq" id="WP_044352527.1">
    <property type="nucleotide sequence ID" value="NZ_AZAC01000067.1"/>
</dbReference>
<feature type="domain" description="Peptidase S24/S26A/S26B/S26C" evidence="14">
    <location>
        <begin position="77"/>
        <end position="192"/>
    </location>
</feature>
<comment type="catalytic activity">
    <reaction evidence="12">
        <text>Hydrolysis of Ala-|-Gly bond in repressor LexA.</text>
        <dbReference type="EC" id="3.4.21.88"/>
    </reaction>
</comment>
<dbReference type="PANTHER" id="PTHR33516">
    <property type="entry name" value="LEXA REPRESSOR"/>
    <property type="match status" value="1"/>
</dbReference>
<dbReference type="PRINTS" id="PR00726">
    <property type="entry name" value="LEXASERPTASE"/>
</dbReference>
<dbReference type="Proteomes" id="UP000032233">
    <property type="component" value="Unassembled WGS sequence"/>
</dbReference>
<evidence type="ECO:0000259" key="14">
    <source>
        <dbReference type="Pfam" id="PF00717"/>
    </source>
</evidence>
<protein>
    <recommendedName>
        <fullName evidence="12">LexA repressor</fullName>
        <ecNumber evidence="12">3.4.21.88</ecNumber>
    </recommendedName>
</protein>
<dbReference type="InterPro" id="IPR006199">
    <property type="entry name" value="LexA_DNA-bd_dom"/>
</dbReference>
<dbReference type="InterPro" id="IPR050077">
    <property type="entry name" value="LexA_repressor"/>
</dbReference>
<dbReference type="GO" id="GO:0006508">
    <property type="term" value="P:proteolysis"/>
    <property type="evidence" value="ECO:0007669"/>
    <property type="project" value="InterPro"/>
</dbReference>
<dbReference type="Pfam" id="PF00717">
    <property type="entry name" value="Peptidase_S24"/>
    <property type="match status" value="1"/>
</dbReference>
<comment type="similarity">
    <text evidence="1 12 13">Belongs to the peptidase S24 family.</text>
</comment>
<dbReference type="GO" id="GO:0003677">
    <property type="term" value="F:DNA binding"/>
    <property type="evidence" value="ECO:0007669"/>
    <property type="project" value="UniProtKB-UniRule"/>
</dbReference>
<keyword evidence="2 12" id="KW-0678">Repressor</keyword>
<keyword evidence="8 12" id="KW-0238">DNA-binding</keyword>
<reference evidence="16 17" key="1">
    <citation type="submission" date="2013-11" db="EMBL/GenBank/DDBJ databases">
        <title>Metagenomic analysis of a methanogenic consortium involved in long chain n-alkane degradation.</title>
        <authorList>
            <person name="Davidova I.A."/>
            <person name="Callaghan A.V."/>
            <person name="Wawrik B."/>
            <person name="Pruitt S."/>
            <person name="Marks C."/>
            <person name="Duncan K.E."/>
            <person name="Suflita J.M."/>
        </authorList>
    </citation>
    <scope>NUCLEOTIDE SEQUENCE [LARGE SCALE GENOMIC DNA]</scope>
    <source>
        <strain evidence="16 17">SPR</strain>
    </source>
</reference>
<accession>A0A0D2HKH9</accession>
<keyword evidence="6 12" id="KW-0068">Autocatalytic cleavage</keyword>
<keyword evidence="5 12" id="KW-0378">Hydrolase</keyword>
<evidence type="ECO:0000256" key="10">
    <source>
        <dbReference type="ARBA" id="ARBA00023204"/>
    </source>
</evidence>